<gene>
    <name evidence="1" type="ORF">BvCmsKKP061_02539</name>
    <name evidence="2" type="ORF">DIV22_01185</name>
</gene>
<name>A0A0A8KDN4_ECOLX</name>
<evidence type="ECO:0000313" key="3">
    <source>
        <dbReference type="Proteomes" id="UP000248865"/>
    </source>
</evidence>
<dbReference type="InterPro" id="IPR056209">
    <property type="entry name" value="SU10_adaptor"/>
</dbReference>
<evidence type="ECO:0000313" key="2">
    <source>
        <dbReference type="EMBL" id="PZZ74916.1"/>
    </source>
</evidence>
<reference evidence="1 4" key="1">
    <citation type="submission" date="2018-04" db="EMBL/GenBank/DDBJ databases">
        <title>Large scale genomics of bovine and human commensal E. coli to reveal the emerging process of EHEC.</title>
        <authorList>
            <person name="Arimizu Y."/>
            <person name="Ogura Y."/>
        </authorList>
    </citation>
    <scope>NUCLEOTIDE SEQUENCE [LARGE SCALE GENOMIC DNA]</scope>
    <source>
        <strain evidence="1 4">KK-P061</strain>
    </source>
</reference>
<evidence type="ECO:0000313" key="1">
    <source>
        <dbReference type="EMBL" id="GDH44360.1"/>
    </source>
</evidence>
<proteinExistence type="predicted"/>
<dbReference type="Proteomes" id="UP000303027">
    <property type="component" value="Unassembled WGS sequence"/>
</dbReference>
<dbReference type="Pfam" id="PF24175">
    <property type="entry name" value="SU10_adaptor"/>
    <property type="match status" value="1"/>
</dbReference>
<organism evidence="1 4">
    <name type="scientific">Escherichia coli</name>
    <dbReference type="NCBI Taxonomy" id="562"/>
    <lineage>
        <taxon>Bacteria</taxon>
        <taxon>Pseudomonadati</taxon>
        <taxon>Pseudomonadota</taxon>
        <taxon>Gammaproteobacteria</taxon>
        <taxon>Enterobacterales</taxon>
        <taxon>Enterobacteriaceae</taxon>
        <taxon>Escherichia</taxon>
    </lineage>
</organism>
<dbReference type="EMBL" id="BFXY01000078">
    <property type="protein sequence ID" value="GDH44360.1"/>
    <property type="molecule type" value="Genomic_DNA"/>
</dbReference>
<dbReference type="AlphaFoldDB" id="A0A0A8KDN4"/>
<dbReference type="EMBL" id="QFSS01000007">
    <property type="protein sequence ID" value="PZZ74916.1"/>
    <property type="molecule type" value="Genomic_DNA"/>
</dbReference>
<reference evidence="2 3" key="2">
    <citation type="submission" date="2018-05" db="EMBL/GenBank/DDBJ databases">
        <title>Genomic sequencing of EHEC O26 New European Clone.</title>
        <authorList>
            <person name="Karnisova L."/>
            <person name="Nunvar J."/>
            <person name="Marejkova M."/>
            <person name="Mellmann A."/>
            <person name="Drevinek P."/>
            <person name="Blahova K."/>
            <person name="Bielaszewska M."/>
        </authorList>
    </citation>
    <scope>NUCLEOTIDE SEQUENCE [LARGE SCALE GENOMIC DNA]</scope>
    <source>
        <strain evidence="2 3">14-391</strain>
    </source>
</reference>
<accession>A0A0A8KDN4</accession>
<dbReference type="RefSeq" id="WP_000207927.1">
    <property type="nucleotide sequence ID" value="NZ_AP022815.1"/>
</dbReference>
<comment type="caution">
    <text evidence="1">The sequence shown here is derived from an EMBL/GenBank/DDBJ whole genome shotgun (WGS) entry which is preliminary data.</text>
</comment>
<evidence type="ECO:0000313" key="4">
    <source>
        <dbReference type="Proteomes" id="UP000303027"/>
    </source>
</evidence>
<sequence>MTTITEIIGRVNTQLVDPMMVRWPLQELCDYYNDAVRAVILARPDAGASLETISCVPGARQVLPDGVIQLLDVICLSDGSAVRPLSREVLDAQYPEWPTVKGIPECFISNDLSPRVFWLFPVPDKEISIDAVVSRIPEAVYVLTQDDDTPVPLEEAYVNPLVDWMLFRAFSKDAAGGAESGLAAQHYQSFVEQLGIKQGADRALSARKKVFNGGGV</sequence>
<dbReference type="Proteomes" id="UP000248865">
    <property type="component" value="Unassembled WGS sequence"/>
</dbReference>
<protein>
    <submittedName>
        <fullName evidence="1">Uncharacterized protein</fullName>
    </submittedName>
</protein>